<organism evidence="1">
    <name type="scientific">Serratia marcescens SM39</name>
    <dbReference type="NCBI Taxonomy" id="1334564"/>
    <lineage>
        <taxon>Bacteria</taxon>
        <taxon>Pseudomonadati</taxon>
        <taxon>Pseudomonadota</taxon>
        <taxon>Gammaproteobacteria</taxon>
        <taxon>Enterobacterales</taxon>
        <taxon>Yersiniaceae</taxon>
        <taxon>Serratia</taxon>
    </lineage>
</organism>
<proteinExistence type="predicted"/>
<dbReference type="EMBL" id="AP013063">
    <property type="protein sequence ID" value="BAO33364.1"/>
    <property type="molecule type" value="Genomic_DNA"/>
</dbReference>
<protein>
    <submittedName>
        <fullName evidence="1">Uncharacterized protein</fullName>
    </submittedName>
</protein>
<gene>
    <name evidence="1" type="ORF">SM39_1317</name>
</gene>
<dbReference type="AlphaFoldDB" id="A0AAT9DZD6"/>
<evidence type="ECO:0000313" key="1">
    <source>
        <dbReference type="EMBL" id="BAO33364.1"/>
    </source>
</evidence>
<name>A0AAT9DZD6_SERMA</name>
<sequence length="52" mass="5726">MAVCNHLIFKGVTKSAANVGLASRVRNYYSRQTPVKSVFPAQIIIIPPIVQQ</sequence>
<reference evidence="1" key="1">
    <citation type="journal article" date="2014" name="Genome Biol. Evol.">
        <title>Genome evolution and plasticity of Serratia marcescens, an important multidrug-resistant nosocomial pathogen.</title>
        <authorList>
            <person name="Iguchi A."/>
            <person name="Nagaya Y."/>
            <person name="Pradel E."/>
            <person name="Ooka T."/>
            <person name="Ogura Y."/>
            <person name="Katsura K."/>
            <person name="Kurokawa K."/>
            <person name="Oshima K."/>
            <person name="Hattori M."/>
            <person name="Parkhill J."/>
            <person name="Sebaihia M."/>
            <person name="Coulthurst S.J."/>
            <person name="Gotoh N."/>
            <person name="Thomson N.R."/>
            <person name="Ewbank J.J."/>
            <person name="Hayashi T."/>
        </authorList>
    </citation>
    <scope>NUCLEOTIDE SEQUENCE</scope>
    <source>
        <strain evidence="1">SM39</strain>
    </source>
</reference>
<accession>A0AAT9DZD6</accession>
<dbReference type="KEGG" id="smar:SM39_1317"/>